<feature type="region of interest" description="Disordered" evidence="1">
    <location>
        <begin position="110"/>
        <end position="135"/>
    </location>
</feature>
<protein>
    <submittedName>
        <fullName evidence="2">Uncharacterized protein</fullName>
    </submittedName>
</protein>
<name>A0A0F9HBB3_9ZZZZ</name>
<comment type="caution">
    <text evidence="2">The sequence shown here is derived from an EMBL/GenBank/DDBJ whole genome shotgun (WGS) entry which is preliminary data.</text>
</comment>
<dbReference type="InterPro" id="IPR036412">
    <property type="entry name" value="HAD-like_sf"/>
</dbReference>
<accession>A0A0F9HBB3</accession>
<sequence length="135" mass="14769">MDFDGTVVENNNYPRLGKELPGAIDTLLRVQELGGRFYLWTCRGGQELEDAQKFLLSRGIALHAPYYLEGGAKPLADLYIDDRGLGAPLTPRGLDWAAIAPRLIEAMESTSRAETGCASSQEIDSPRSRQGDGEQ</sequence>
<reference evidence="2" key="1">
    <citation type="journal article" date="2015" name="Nature">
        <title>Complex archaea that bridge the gap between prokaryotes and eukaryotes.</title>
        <authorList>
            <person name="Spang A."/>
            <person name="Saw J.H."/>
            <person name="Jorgensen S.L."/>
            <person name="Zaremba-Niedzwiedzka K."/>
            <person name="Martijn J."/>
            <person name="Lind A.E."/>
            <person name="van Eijk R."/>
            <person name="Schleper C."/>
            <person name="Guy L."/>
            <person name="Ettema T.J."/>
        </authorList>
    </citation>
    <scope>NUCLEOTIDE SEQUENCE</scope>
</reference>
<evidence type="ECO:0000256" key="1">
    <source>
        <dbReference type="SAM" id="MobiDB-lite"/>
    </source>
</evidence>
<dbReference type="AlphaFoldDB" id="A0A0F9HBB3"/>
<proteinExistence type="predicted"/>
<evidence type="ECO:0000313" key="2">
    <source>
        <dbReference type="EMBL" id="KKM00362.1"/>
    </source>
</evidence>
<gene>
    <name evidence="2" type="ORF">LCGC14_1805230</name>
</gene>
<dbReference type="SUPFAM" id="SSF56784">
    <property type="entry name" value="HAD-like"/>
    <property type="match status" value="1"/>
</dbReference>
<feature type="compositionally biased region" description="Basic and acidic residues" evidence="1">
    <location>
        <begin position="124"/>
        <end position="135"/>
    </location>
</feature>
<organism evidence="2">
    <name type="scientific">marine sediment metagenome</name>
    <dbReference type="NCBI Taxonomy" id="412755"/>
    <lineage>
        <taxon>unclassified sequences</taxon>
        <taxon>metagenomes</taxon>
        <taxon>ecological metagenomes</taxon>
    </lineage>
</organism>
<feature type="compositionally biased region" description="Polar residues" evidence="1">
    <location>
        <begin position="110"/>
        <end position="123"/>
    </location>
</feature>
<dbReference type="Gene3D" id="3.40.50.1000">
    <property type="entry name" value="HAD superfamily/HAD-like"/>
    <property type="match status" value="1"/>
</dbReference>
<dbReference type="EMBL" id="LAZR01017453">
    <property type="protein sequence ID" value="KKM00362.1"/>
    <property type="molecule type" value="Genomic_DNA"/>
</dbReference>
<dbReference type="InterPro" id="IPR023214">
    <property type="entry name" value="HAD_sf"/>
</dbReference>